<gene>
    <name evidence="10" type="ORF">A2527_02095</name>
</gene>
<dbReference type="AlphaFoldDB" id="A0A1F6GE38"/>
<dbReference type="InterPro" id="IPR015797">
    <property type="entry name" value="NUDIX_hydrolase-like_dom_sf"/>
</dbReference>
<reference evidence="10 11" key="1">
    <citation type="journal article" date="2016" name="Nat. Commun.">
        <title>Thousands of microbial genomes shed light on interconnected biogeochemical processes in an aquifer system.</title>
        <authorList>
            <person name="Anantharaman K."/>
            <person name="Brown C.T."/>
            <person name="Hug L.A."/>
            <person name="Sharon I."/>
            <person name="Castelle C.J."/>
            <person name="Probst A.J."/>
            <person name="Thomas B.C."/>
            <person name="Singh A."/>
            <person name="Wilkins M.J."/>
            <person name="Karaoz U."/>
            <person name="Brodie E.L."/>
            <person name="Williams K.H."/>
            <person name="Hubbard S.S."/>
            <person name="Banfield J.F."/>
        </authorList>
    </citation>
    <scope>NUCLEOTIDE SEQUENCE [LARGE SCALE GENOMIC DNA]</scope>
</reference>
<evidence type="ECO:0000256" key="8">
    <source>
        <dbReference type="RuleBase" id="RU003476"/>
    </source>
</evidence>
<comment type="similarity">
    <text evidence="3">Belongs to the Nudix hydrolase family. NudK subfamily.</text>
</comment>
<evidence type="ECO:0000256" key="7">
    <source>
        <dbReference type="ARBA" id="ARBA00032272"/>
    </source>
</evidence>
<keyword evidence="5 8" id="KW-0378">Hydrolase</keyword>
<comment type="caution">
    <text evidence="10">The sequence shown here is derived from an EMBL/GenBank/DDBJ whole genome shotgun (WGS) entry which is preliminary data.</text>
</comment>
<dbReference type="SUPFAM" id="SSF55811">
    <property type="entry name" value="Nudix"/>
    <property type="match status" value="1"/>
</dbReference>
<dbReference type="Pfam" id="PF02780">
    <property type="entry name" value="Transketolase_C"/>
    <property type="match status" value="1"/>
</dbReference>
<dbReference type="Proteomes" id="UP000178449">
    <property type="component" value="Unassembled WGS sequence"/>
</dbReference>
<dbReference type="InterPro" id="IPR020084">
    <property type="entry name" value="NUDIX_hydrolase_CS"/>
</dbReference>
<dbReference type="PRINTS" id="PR00502">
    <property type="entry name" value="NUDIXFAMILY"/>
</dbReference>
<evidence type="ECO:0000259" key="9">
    <source>
        <dbReference type="PROSITE" id="PS51462"/>
    </source>
</evidence>
<dbReference type="SUPFAM" id="SSF52922">
    <property type="entry name" value="TK C-terminal domain-like"/>
    <property type="match status" value="1"/>
</dbReference>
<evidence type="ECO:0000256" key="6">
    <source>
        <dbReference type="ARBA" id="ARBA00032162"/>
    </source>
</evidence>
<dbReference type="EMBL" id="MFNE01000014">
    <property type="protein sequence ID" value="OGG96375.1"/>
    <property type="molecule type" value="Genomic_DNA"/>
</dbReference>
<comment type="catalytic activity">
    <reaction evidence="1">
        <text>GDP-alpha-D-mannose + H2O = alpha-D-mannose 1-phosphate + GMP + 2 H(+)</text>
        <dbReference type="Rhea" id="RHEA:27978"/>
        <dbReference type="ChEBI" id="CHEBI:15377"/>
        <dbReference type="ChEBI" id="CHEBI:15378"/>
        <dbReference type="ChEBI" id="CHEBI:57527"/>
        <dbReference type="ChEBI" id="CHEBI:58115"/>
        <dbReference type="ChEBI" id="CHEBI:58409"/>
    </reaction>
</comment>
<dbReference type="Gene3D" id="3.90.79.10">
    <property type="entry name" value="Nucleoside Triphosphate Pyrophosphohydrolase"/>
    <property type="match status" value="1"/>
</dbReference>
<evidence type="ECO:0000256" key="4">
    <source>
        <dbReference type="ARBA" id="ARBA00016377"/>
    </source>
</evidence>
<accession>A0A1F6GE38</accession>
<dbReference type="CDD" id="cd03424">
    <property type="entry name" value="NUDIX_ADPRase_Nudt5_UGPPase_Nudt14"/>
    <property type="match status" value="1"/>
</dbReference>
<organism evidence="10 11">
    <name type="scientific">Candidatus Lambdaproteobacteria bacterium RIFOXYD2_FULL_50_16</name>
    <dbReference type="NCBI Taxonomy" id="1817772"/>
    <lineage>
        <taxon>Bacteria</taxon>
        <taxon>Pseudomonadati</taxon>
        <taxon>Pseudomonadota</taxon>
        <taxon>Candidatus Lambdaproteobacteria</taxon>
    </lineage>
</organism>
<comment type="cofactor">
    <cofactor evidence="2">
        <name>Mg(2+)</name>
        <dbReference type="ChEBI" id="CHEBI:18420"/>
    </cofactor>
</comment>
<dbReference type="GO" id="GO:0006753">
    <property type="term" value="P:nucleoside phosphate metabolic process"/>
    <property type="evidence" value="ECO:0007669"/>
    <property type="project" value="TreeGrafter"/>
</dbReference>
<dbReference type="InterPro" id="IPR020476">
    <property type="entry name" value="Nudix_hydrolase"/>
</dbReference>
<dbReference type="GO" id="GO:0016462">
    <property type="term" value="F:pyrophosphatase activity"/>
    <property type="evidence" value="ECO:0007669"/>
    <property type="project" value="UniProtKB-ARBA"/>
</dbReference>
<dbReference type="Pfam" id="PF00293">
    <property type="entry name" value="NUDIX"/>
    <property type="match status" value="1"/>
</dbReference>
<dbReference type="PROSITE" id="PS51462">
    <property type="entry name" value="NUDIX"/>
    <property type="match status" value="1"/>
</dbReference>
<feature type="domain" description="Nudix hydrolase" evidence="9">
    <location>
        <begin position="164"/>
        <end position="236"/>
    </location>
</feature>
<sequence>MGSACCLIGIEYPVQVALRAAEQLASEGQSVGVVDFFGLKTFAPEALVELLTQYHRVVSIEEAFVGKGGLDWLLLYFANQRGLSVRIKPLGLAENYKFEIARRDELHEQRGLGAFPNLSSRQRIVMQSRDGGFLYDQKEAVFSTPRFSLKKIPYKDGRDFYAIDGEDTVAALTRDREGRFLLVRQFRPAMGSYTLEMPAGGVDPGEIPEVAVLRELEEETGYRANEAVFLGRLFLF</sequence>
<dbReference type="GO" id="GO:0019693">
    <property type="term" value="P:ribose phosphate metabolic process"/>
    <property type="evidence" value="ECO:0007669"/>
    <property type="project" value="TreeGrafter"/>
</dbReference>
<dbReference type="InterPro" id="IPR033248">
    <property type="entry name" value="Transketolase_C"/>
</dbReference>
<evidence type="ECO:0000313" key="10">
    <source>
        <dbReference type="EMBL" id="OGG96375.1"/>
    </source>
</evidence>
<evidence type="ECO:0000256" key="3">
    <source>
        <dbReference type="ARBA" id="ARBA00007275"/>
    </source>
</evidence>
<dbReference type="InterPro" id="IPR009014">
    <property type="entry name" value="Transketo_C/PFOR_II"/>
</dbReference>
<protein>
    <recommendedName>
        <fullName evidence="4">GDP-mannose pyrophosphatase</fullName>
    </recommendedName>
    <alternativeName>
        <fullName evidence="6">GDP-mannose hydrolase</fullName>
    </alternativeName>
    <alternativeName>
        <fullName evidence="7">GDPMK</fullName>
    </alternativeName>
</protein>
<dbReference type="PANTHER" id="PTHR11839">
    <property type="entry name" value="UDP/ADP-SUGAR PYROPHOSPHATASE"/>
    <property type="match status" value="1"/>
</dbReference>
<dbReference type="STRING" id="1817772.A2527_02095"/>
<name>A0A1F6GE38_9PROT</name>
<dbReference type="Gene3D" id="3.40.50.920">
    <property type="match status" value="1"/>
</dbReference>
<evidence type="ECO:0000256" key="5">
    <source>
        <dbReference type="ARBA" id="ARBA00022801"/>
    </source>
</evidence>
<dbReference type="PANTHER" id="PTHR11839:SF18">
    <property type="entry name" value="NUDIX HYDROLASE DOMAIN-CONTAINING PROTEIN"/>
    <property type="match status" value="1"/>
</dbReference>
<dbReference type="InterPro" id="IPR000086">
    <property type="entry name" value="NUDIX_hydrolase_dom"/>
</dbReference>
<evidence type="ECO:0000256" key="2">
    <source>
        <dbReference type="ARBA" id="ARBA00001946"/>
    </source>
</evidence>
<proteinExistence type="inferred from homology"/>
<evidence type="ECO:0000256" key="1">
    <source>
        <dbReference type="ARBA" id="ARBA00000847"/>
    </source>
</evidence>
<dbReference type="PROSITE" id="PS00893">
    <property type="entry name" value="NUDIX_BOX"/>
    <property type="match status" value="1"/>
</dbReference>
<evidence type="ECO:0000313" key="11">
    <source>
        <dbReference type="Proteomes" id="UP000178449"/>
    </source>
</evidence>